<evidence type="ECO:0000256" key="4">
    <source>
        <dbReference type="RuleBase" id="RU003719"/>
    </source>
</evidence>
<dbReference type="KEGG" id="drg:H9K76_22870"/>
<keyword evidence="8" id="KW-1185">Reference proteome</keyword>
<dbReference type="InterPro" id="IPR006140">
    <property type="entry name" value="D-isomer_DH_NAD-bd"/>
</dbReference>
<evidence type="ECO:0000313" key="8">
    <source>
        <dbReference type="Proteomes" id="UP000515811"/>
    </source>
</evidence>
<keyword evidence="2 4" id="KW-0560">Oxidoreductase</keyword>
<feature type="domain" description="D-isomer specific 2-hydroxyacid dehydrogenase NAD-binding" evidence="6">
    <location>
        <begin position="121"/>
        <end position="293"/>
    </location>
</feature>
<dbReference type="SUPFAM" id="SSF52283">
    <property type="entry name" value="Formate/glycerate dehydrogenase catalytic domain-like"/>
    <property type="match status" value="1"/>
</dbReference>
<dbReference type="AlphaFoldDB" id="A0A7G9RNT5"/>
<dbReference type="InterPro" id="IPR050223">
    <property type="entry name" value="D-isomer_2-hydroxyacid_DH"/>
</dbReference>
<dbReference type="SUPFAM" id="SSF51735">
    <property type="entry name" value="NAD(P)-binding Rossmann-fold domains"/>
    <property type="match status" value="1"/>
</dbReference>
<protein>
    <submittedName>
        <fullName evidence="7">2-hydroxyacid dehydrogenase</fullName>
    </submittedName>
</protein>
<dbReference type="FunFam" id="3.40.50.720:FF:000203">
    <property type="entry name" value="D-3-phosphoglycerate dehydrogenase (SerA)"/>
    <property type="match status" value="1"/>
</dbReference>
<dbReference type="CDD" id="cd12156">
    <property type="entry name" value="HPPR"/>
    <property type="match status" value="1"/>
</dbReference>
<gene>
    <name evidence="7" type="ORF">H9K76_22870</name>
</gene>
<dbReference type="GO" id="GO:0051287">
    <property type="term" value="F:NAD binding"/>
    <property type="evidence" value="ECO:0007669"/>
    <property type="project" value="InterPro"/>
</dbReference>
<evidence type="ECO:0000256" key="3">
    <source>
        <dbReference type="ARBA" id="ARBA00023027"/>
    </source>
</evidence>
<dbReference type="Pfam" id="PF02826">
    <property type="entry name" value="2-Hacid_dh_C"/>
    <property type="match status" value="1"/>
</dbReference>
<dbReference type="GO" id="GO:0005829">
    <property type="term" value="C:cytosol"/>
    <property type="evidence" value="ECO:0007669"/>
    <property type="project" value="TreeGrafter"/>
</dbReference>
<proteinExistence type="inferred from homology"/>
<dbReference type="EMBL" id="CP060714">
    <property type="protein sequence ID" value="QNN57260.1"/>
    <property type="molecule type" value="Genomic_DNA"/>
</dbReference>
<keyword evidence="3" id="KW-0520">NAD</keyword>
<accession>A0A7G9RNT5</accession>
<dbReference type="InterPro" id="IPR036291">
    <property type="entry name" value="NAD(P)-bd_dom_sf"/>
</dbReference>
<evidence type="ECO:0000313" key="7">
    <source>
        <dbReference type="EMBL" id="QNN57260.1"/>
    </source>
</evidence>
<comment type="similarity">
    <text evidence="1 4">Belongs to the D-isomer specific 2-hydroxyacid dehydrogenase family.</text>
</comment>
<dbReference type="PANTHER" id="PTHR10996:SF178">
    <property type="entry name" value="2-HYDROXYACID DEHYDROGENASE YGL185C-RELATED"/>
    <property type="match status" value="1"/>
</dbReference>
<dbReference type="InterPro" id="IPR006139">
    <property type="entry name" value="D-isomer_2_OHA_DH_cat_dom"/>
</dbReference>
<organism evidence="7 8">
    <name type="scientific">Diaphorobacter ruginosibacter</name>
    <dbReference type="NCBI Taxonomy" id="1715720"/>
    <lineage>
        <taxon>Bacteria</taxon>
        <taxon>Pseudomonadati</taxon>
        <taxon>Pseudomonadota</taxon>
        <taxon>Betaproteobacteria</taxon>
        <taxon>Burkholderiales</taxon>
        <taxon>Comamonadaceae</taxon>
        <taxon>Diaphorobacter</taxon>
    </lineage>
</organism>
<dbReference type="PANTHER" id="PTHR10996">
    <property type="entry name" value="2-HYDROXYACID DEHYDROGENASE-RELATED"/>
    <property type="match status" value="1"/>
</dbReference>
<evidence type="ECO:0000259" key="6">
    <source>
        <dbReference type="Pfam" id="PF02826"/>
    </source>
</evidence>
<dbReference type="RefSeq" id="WP_187597525.1">
    <property type="nucleotide sequence ID" value="NZ_CP060714.1"/>
</dbReference>
<evidence type="ECO:0000256" key="2">
    <source>
        <dbReference type="ARBA" id="ARBA00023002"/>
    </source>
</evidence>
<dbReference type="GO" id="GO:0016618">
    <property type="term" value="F:hydroxypyruvate reductase [NAD(P)H] activity"/>
    <property type="evidence" value="ECO:0007669"/>
    <property type="project" value="TreeGrafter"/>
</dbReference>
<dbReference type="GO" id="GO:0030267">
    <property type="term" value="F:glyoxylate reductase (NADPH) activity"/>
    <property type="evidence" value="ECO:0007669"/>
    <property type="project" value="TreeGrafter"/>
</dbReference>
<name>A0A7G9RNT5_9BURK</name>
<sequence length="325" mass="34222">MSENRLATADVPRHVLSLIPIPAVTREALSARHALHEAPRGLRDLTATDAGSIPFEKIAAVVTNGTTGLSGEWMARMPALRVVSAFGVGHENIDLQAAAAQGVTVTNAPGTNDETVADHALGFMLALSRGYGTLTTAVRAGRWESSRAARPTLSGAAVGIIGMGRIGQGIARRCEAFGMRVAYCTRNPRSDLRHYIHEPDLQALAQQSDFLVAACPGGPATHHLINANVLRALGSLGYVINVARGSVVNTDDLVQALEHGVIAGAGLDVLEDEPRVPDALAQRDNVLITPHMAGRSPAAQQAQTDVLLQSIEDALAGREPRYKVG</sequence>
<dbReference type="Proteomes" id="UP000515811">
    <property type="component" value="Chromosome"/>
</dbReference>
<evidence type="ECO:0000259" key="5">
    <source>
        <dbReference type="Pfam" id="PF00389"/>
    </source>
</evidence>
<evidence type="ECO:0000256" key="1">
    <source>
        <dbReference type="ARBA" id="ARBA00005854"/>
    </source>
</evidence>
<dbReference type="Pfam" id="PF00389">
    <property type="entry name" value="2-Hacid_dh"/>
    <property type="match status" value="1"/>
</dbReference>
<feature type="domain" description="D-isomer specific 2-hydroxyacid dehydrogenase catalytic" evidence="5">
    <location>
        <begin position="56"/>
        <end position="324"/>
    </location>
</feature>
<reference evidence="7 8" key="1">
    <citation type="submission" date="2020-08" db="EMBL/GenBank/DDBJ databases">
        <title>Genome sequence of Diaphorobacter ruginosibacter DSM 27467T.</title>
        <authorList>
            <person name="Hyun D.-W."/>
            <person name="Bae J.-W."/>
        </authorList>
    </citation>
    <scope>NUCLEOTIDE SEQUENCE [LARGE SCALE GENOMIC DNA]</scope>
    <source>
        <strain evidence="7 8">DSM 27467</strain>
    </source>
</reference>
<dbReference type="Gene3D" id="3.40.50.720">
    <property type="entry name" value="NAD(P)-binding Rossmann-like Domain"/>
    <property type="match status" value="2"/>
</dbReference>